<accession>A0A699XXP8</accession>
<gene>
    <name evidence="1" type="ORF">Tci_933620</name>
</gene>
<name>A0A699XXP8_TANCI</name>
<organism evidence="1">
    <name type="scientific">Tanacetum cinerariifolium</name>
    <name type="common">Dalmatian daisy</name>
    <name type="synonym">Chrysanthemum cinerariifolium</name>
    <dbReference type="NCBI Taxonomy" id="118510"/>
    <lineage>
        <taxon>Eukaryota</taxon>
        <taxon>Viridiplantae</taxon>
        <taxon>Streptophyta</taxon>
        <taxon>Embryophyta</taxon>
        <taxon>Tracheophyta</taxon>
        <taxon>Spermatophyta</taxon>
        <taxon>Magnoliopsida</taxon>
        <taxon>eudicotyledons</taxon>
        <taxon>Gunneridae</taxon>
        <taxon>Pentapetalae</taxon>
        <taxon>asterids</taxon>
        <taxon>campanulids</taxon>
        <taxon>Asterales</taxon>
        <taxon>Asteraceae</taxon>
        <taxon>Asteroideae</taxon>
        <taxon>Anthemideae</taxon>
        <taxon>Anthemidinae</taxon>
        <taxon>Tanacetum</taxon>
    </lineage>
</organism>
<sequence>MIVMESFIFWKRNIRMSSGTATTDLFYIKAESFKLGYRIIKGVILLQERVERSGGRLGLAIGG</sequence>
<comment type="caution">
    <text evidence="1">The sequence shown here is derived from an EMBL/GenBank/DDBJ whole genome shotgun (WGS) entry which is preliminary data.</text>
</comment>
<protein>
    <submittedName>
        <fullName evidence="1">Uncharacterized protein</fullName>
    </submittedName>
</protein>
<dbReference type="AlphaFoldDB" id="A0A699XXP8"/>
<reference evidence="1" key="1">
    <citation type="journal article" date="2019" name="Sci. Rep.">
        <title>Draft genome of Tanacetum cinerariifolium, the natural source of mosquito coil.</title>
        <authorList>
            <person name="Yamashiro T."/>
            <person name="Shiraishi A."/>
            <person name="Satake H."/>
            <person name="Nakayama K."/>
        </authorList>
    </citation>
    <scope>NUCLEOTIDE SEQUENCE</scope>
</reference>
<evidence type="ECO:0000313" key="1">
    <source>
        <dbReference type="EMBL" id="GFD61651.1"/>
    </source>
</evidence>
<proteinExistence type="predicted"/>
<feature type="non-terminal residue" evidence="1">
    <location>
        <position position="1"/>
    </location>
</feature>
<dbReference type="EMBL" id="BKCJ011898285">
    <property type="protein sequence ID" value="GFD61651.1"/>
    <property type="molecule type" value="Genomic_DNA"/>
</dbReference>